<organism evidence="3 4">
    <name type="scientific">Hexamita inflata</name>
    <dbReference type="NCBI Taxonomy" id="28002"/>
    <lineage>
        <taxon>Eukaryota</taxon>
        <taxon>Metamonada</taxon>
        <taxon>Diplomonadida</taxon>
        <taxon>Hexamitidae</taxon>
        <taxon>Hexamitinae</taxon>
        <taxon>Hexamita</taxon>
    </lineage>
</organism>
<protein>
    <submittedName>
        <fullName evidence="3">Leucine-rich_repeat domain-containing protein</fullName>
    </submittedName>
</protein>
<keyword evidence="2" id="KW-0677">Repeat</keyword>
<dbReference type="InterPro" id="IPR050836">
    <property type="entry name" value="SDS22/Internalin_LRR"/>
</dbReference>
<evidence type="ECO:0000256" key="2">
    <source>
        <dbReference type="ARBA" id="ARBA00022737"/>
    </source>
</evidence>
<dbReference type="InterPro" id="IPR032675">
    <property type="entry name" value="LRR_dom_sf"/>
</dbReference>
<keyword evidence="4" id="KW-1185">Reference proteome</keyword>
<gene>
    <name evidence="3" type="ORF">HINF_LOCUS41721</name>
</gene>
<proteinExistence type="predicted"/>
<reference evidence="3 4" key="1">
    <citation type="submission" date="2024-07" db="EMBL/GenBank/DDBJ databases">
        <authorList>
            <person name="Akdeniz Z."/>
        </authorList>
    </citation>
    <scope>NUCLEOTIDE SEQUENCE [LARGE SCALE GENOMIC DNA]</scope>
</reference>
<accession>A0ABP1JV60</accession>
<dbReference type="PANTHER" id="PTHR46652">
    <property type="entry name" value="LEUCINE-RICH REPEAT AND IQ DOMAIN-CONTAINING PROTEIN 1-RELATED"/>
    <property type="match status" value="1"/>
</dbReference>
<dbReference type="Proteomes" id="UP001642409">
    <property type="component" value="Unassembled WGS sequence"/>
</dbReference>
<evidence type="ECO:0000313" key="4">
    <source>
        <dbReference type="Proteomes" id="UP001642409"/>
    </source>
</evidence>
<sequence length="460" mass="53434">MGSHLGQPSHEKENDSKSKVSQYNKAMIQKYQNQIREGMLIIDSEPELKNLDFIRFLNVNTLVLGSCRSIIPKLQSQTIKQLRIYSYDNISLKVFQLDNLEVLTLQSNDINKSKTLVLEIIQFQKLKELYLCGWITDISPLLQLRGLTQLGLYSCQQNNIQIQMIDVSTIQQMTNLTTLALNDCKVRNASVLQRLIYLEELCLDQNQGIDITALQYLTKLTKLSLRSCDLVGLNCLMPLTKLKDLNIQGNKIIYIQPLAQLRNLSYLDARYNNIIKAETIQQHQNYQSFLLGAQYQPTKAELKEASMMRSFNTPVTFLKQMQKYSRNLYALNHILRNNIITKSVQMSYYNHTKFIASVAVLLQSLKDHRGFSKNQNRIQKQTNIIYVLVRGCIQFTFQFHSISSKSRVEIKITYFMYNQNTTSIFIIIYYKELQFIQILLKQISLASITAKCNINYNKYF</sequence>
<dbReference type="InterPro" id="IPR001611">
    <property type="entry name" value="Leu-rich_rpt"/>
</dbReference>
<name>A0ABP1JV60_9EUKA</name>
<dbReference type="PROSITE" id="PS51450">
    <property type="entry name" value="LRR"/>
    <property type="match status" value="1"/>
</dbReference>
<evidence type="ECO:0000256" key="1">
    <source>
        <dbReference type="ARBA" id="ARBA00022614"/>
    </source>
</evidence>
<comment type="caution">
    <text evidence="3">The sequence shown here is derived from an EMBL/GenBank/DDBJ whole genome shotgun (WGS) entry which is preliminary data.</text>
</comment>
<dbReference type="EMBL" id="CAXDID020000168">
    <property type="protein sequence ID" value="CAL6046431.1"/>
    <property type="molecule type" value="Genomic_DNA"/>
</dbReference>
<dbReference type="PANTHER" id="PTHR46652:SF3">
    <property type="entry name" value="LEUCINE-RICH REPEAT-CONTAINING PROTEIN 9"/>
    <property type="match status" value="1"/>
</dbReference>
<dbReference type="SUPFAM" id="SSF52058">
    <property type="entry name" value="L domain-like"/>
    <property type="match status" value="1"/>
</dbReference>
<keyword evidence="1" id="KW-0433">Leucine-rich repeat</keyword>
<evidence type="ECO:0000313" key="3">
    <source>
        <dbReference type="EMBL" id="CAL6046431.1"/>
    </source>
</evidence>
<dbReference type="Gene3D" id="3.80.10.10">
    <property type="entry name" value="Ribonuclease Inhibitor"/>
    <property type="match status" value="1"/>
</dbReference>